<reference evidence="1" key="1">
    <citation type="journal article" date="2020" name="G3 (Bethesda)">
        <title>High-Quality Assemblies for Three Invasive Social Wasps from the &lt;i&gt;Vespula&lt;/i&gt; Genus.</title>
        <authorList>
            <person name="Harrop T.W.R."/>
            <person name="Guhlin J."/>
            <person name="McLaughlin G.M."/>
            <person name="Permina E."/>
            <person name="Stockwell P."/>
            <person name="Gilligan J."/>
            <person name="Le Lec M.F."/>
            <person name="Gruber M.A.M."/>
            <person name="Quinn O."/>
            <person name="Lovegrove M."/>
            <person name="Duncan E.J."/>
            <person name="Remnant E.J."/>
            <person name="Van Eeckhoven J."/>
            <person name="Graham B."/>
            <person name="Knapp R.A."/>
            <person name="Langford K.W."/>
            <person name="Kronenberg Z."/>
            <person name="Press M.O."/>
            <person name="Eacker S.M."/>
            <person name="Wilson-Rankin E.E."/>
            <person name="Purcell J."/>
            <person name="Lester P.J."/>
            <person name="Dearden P.K."/>
        </authorList>
    </citation>
    <scope>NUCLEOTIDE SEQUENCE</scope>
    <source>
        <strain evidence="1">Marl-1</strain>
    </source>
</reference>
<keyword evidence="2" id="KW-1185">Reference proteome</keyword>
<sequence length="78" mass="8732">MEYCIKLSIATEILEQSKFFLPTGLIADRKVNTLSSSSSRRPKNLTPTTVTELLHVLFGHLRITPGEVQPVVRPTCNH</sequence>
<organism evidence="1 2">
    <name type="scientific">Vespula vulgaris</name>
    <name type="common">Yellow jacket</name>
    <name type="synonym">Wasp</name>
    <dbReference type="NCBI Taxonomy" id="7454"/>
    <lineage>
        <taxon>Eukaryota</taxon>
        <taxon>Metazoa</taxon>
        <taxon>Ecdysozoa</taxon>
        <taxon>Arthropoda</taxon>
        <taxon>Hexapoda</taxon>
        <taxon>Insecta</taxon>
        <taxon>Pterygota</taxon>
        <taxon>Neoptera</taxon>
        <taxon>Endopterygota</taxon>
        <taxon>Hymenoptera</taxon>
        <taxon>Apocrita</taxon>
        <taxon>Aculeata</taxon>
        <taxon>Vespoidea</taxon>
        <taxon>Vespidae</taxon>
        <taxon>Vespinae</taxon>
        <taxon>Vespula</taxon>
    </lineage>
</organism>
<dbReference type="Proteomes" id="UP000614350">
    <property type="component" value="Unassembled WGS sequence"/>
</dbReference>
<accession>A0A834J0B5</accession>
<dbReference type="AlphaFoldDB" id="A0A834J0B5"/>
<comment type="caution">
    <text evidence="1">The sequence shown here is derived from an EMBL/GenBank/DDBJ whole genome shotgun (WGS) entry which is preliminary data.</text>
</comment>
<gene>
    <name evidence="1" type="ORF">HZH66_014851</name>
</gene>
<dbReference type="EMBL" id="JACSEA010000023">
    <property type="protein sequence ID" value="KAF7379480.1"/>
    <property type="molecule type" value="Genomic_DNA"/>
</dbReference>
<name>A0A834J0B5_VESVU</name>
<proteinExistence type="predicted"/>
<evidence type="ECO:0000313" key="2">
    <source>
        <dbReference type="Proteomes" id="UP000614350"/>
    </source>
</evidence>
<protein>
    <submittedName>
        <fullName evidence="1">Uncharacterized protein</fullName>
    </submittedName>
</protein>
<evidence type="ECO:0000313" key="1">
    <source>
        <dbReference type="EMBL" id="KAF7379480.1"/>
    </source>
</evidence>